<gene>
    <name evidence="1" type="ORF">PANT111_20022</name>
</gene>
<evidence type="ECO:0000313" key="1">
    <source>
        <dbReference type="EMBL" id="VXB97442.1"/>
    </source>
</evidence>
<sequence>MASVDYSSINAVDASQWLDNIDINC</sequence>
<reference evidence="1 2" key="1">
    <citation type="submission" date="2019-10" db="EMBL/GenBank/DDBJ databases">
        <authorList>
            <person name="Karimi E."/>
        </authorList>
    </citation>
    <scope>NUCLEOTIDE SEQUENCE [LARGE SCALE GENOMIC DNA]</scope>
    <source>
        <strain evidence="1">Pantoea sp. 111</strain>
    </source>
</reference>
<organism evidence="1 2">
    <name type="scientific">Pantoea brenneri</name>
    <dbReference type="NCBI Taxonomy" id="472694"/>
    <lineage>
        <taxon>Bacteria</taxon>
        <taxon>Pseudomonadati</taxon>
        <taxon>Pseudomonadota</taxon>
        <taxon>Gammaproteobacteria</taxon>
        <taxon>Enterobacterales</taxon>
        <taxon>Erwiniaceae</taxon>
        <taxon>Pantoea</taxon>
    </lineage>
</organism>
<dbReference type="AlphaFoldDB" id="A0AAX3J6I7"/>
<protein>
    <submittedName>
        <fullName evidence="1">Uncharacterized protein</fullName>
    </submittedName>
</protein>
<comment type="caution">
    <text evidence="1">The sequence shown here is derived from an EMBL/GenBank/DDBJ whole genome shotgun (WGS) entry which is preliminary data.</text>
</comment>
<dbReference type="EMBL" id="CABWMH010000012">
    <property type="protein sequence ID" value="VXB97442.1"/>
    <property type="molecule type" value="Genomic_DNA"/>
</dbReference>
<dbReference type="Proteomes" id="UP000433737">
    <property type="component" value="Unassembled WGS sequence"/>
</dbReference>
<accession>A0AAX3J6I7</accession>
<evidence type="ECO:0000313" key="2">
    <source>
        <dbReference type="Proteomes" id="UP000433737"/>
    </source>
</evidence>
<proteinExistence type="predicted"/>
<name>A0AAX3J6I7_9GAMM</name>